<evidence type="ECO:0000256" key="1">
    <source>
        <dbReference type="SAM" id="Phobius"/>
    </source>
</evidence>
<sequence>MFNRFKGIKLKWYHFIVFCLPGGMFMLTCLLAYEYKKTKML</sequence>
<organism evidence="2 3">
    <name type="scientific">Thomasclavelia spiroformis DSM 1552</name>
    <dbReference type="NCBI Taxonomy" id="428126"/>
    <lineage>
        <taxon>Bacteria</taxon>
        <taxon>Bacillati</taxon>
        <taxon>Bacillota</taxon>
        <taxon>Erysipelotrichia</taxon>
        <taxon>Erysipelotrichales</taxon>
        <taxon>Coprobacillaceae</taxon>
        <taxon>Thomasclavelia</taxon>
    </lineage>
</organism>
<keyword evidence="1" id="KW-0472">Membrane</keyword>
<accession>B1C4Z9</accession>
<dbReference type="Proteomes" id="UP000004910">
    <property type="component" value="Unassembled WGS sequence"/>
</dbReference>
<evidence type="ECO:0000313" key="3">
    <source>
        <dbReference type="Proteomes" id="UP000004910"/>
    </source>
</evidence>
<proteinExistence type="predicted"/>
<dbReference type="STRING" id="428126.CLOSPI_02168"/>
<evidence type="ECO:0000313" key="2">
    <source>
        <dbReference type="EMBL" id="EDS73743.1"/>
    </source>
</evidence>
<keyword evidence="3" id="KW-1185">Reference proteome</keyword>
<reference evidence="2" key="1">
    <citation type="submission" date="2008-02" db="EMBL/GenBank/DDBJ databases">
        <authorList>
            <person name="Fulton L."/>
            <person name="Clifton S."/>
            <person name="Fulton B."/>
            <person name="Xu J."/>
            <person name="Minx P."/>
            <person name="Pepin K.H."/>
            <person name="Johnson M."/>
            <person name="Thiruvilangam P."/>
            <person name="Bhonagiri V."/>
            <person name="Nash W.E."/>
            <person name="Mardis E.R."/>
            <person name="Wilson R.K."/>
        </authorList>
    </citation>
    <scope>NUCLEOTIDE SEQUENCE [LARGE SCALE GENOMIC DNA]</scope>
    <source>
        <strain evidence="2">DSM 1552</strain>
    </source>
</reference>
<dbReference type="eggNOG" id="ENOG502ZN4F">
    <property type="taxonomic scope" value="Bacteria"/>
</dbReference>
<comment type="caution">
    <text evidence="2">The sequence shown here is derived from an EMBL/GenBank/DDBJ whole genome shotgun (WGS) entry which is preliminary data.</text>
</comment>
<reference evidence="2" key="2">
    <citation type="submission" date="2014-06" db="EMBL/GenBank/DDBJ databases">
        <title>Draft genome sequence of Clostridium spiroforme (DSM 1552).</title>
        <authorList>
            <person name="Sudarsanam P."/>
            <person name="Ley R."/>
            <person name="Guruge J."/>
            <person name="Turnbaugh P.J."/>
            <person name="Mahowald M."/>
            <person name="Liep D."/>
            <person name="Gordon J."/>
        </authorList>
    </citation>
    <scope>NUCLEOTIDE SEQUENCE</scope>
    <source>
        <strain evidence="2">DSM 1552</strain>
    </source>
</reference>
<gene>
    <name evidence="2" type="ORF">CLOSPI_02168</name>
</gene>
<keyword evidence="1" id="KW-0812">Transmembrane</keyword>
<dbReference type="HOGENOM" id="CLU_3268629_0_0_9"/>
<name>B1C4Z9_9FIRM</name>
<feature type="transmembrane region" description="Helical" evidence="1">
    <location>
        <begin position="12"/>
        <end position="33"/>
    </location>
</feature>
<dbReference type="AlphaFoldDB" id="B1C4Z9"/>
<dbReference type="EMBL" id="ABIK02000015">
    <property type="protein sequence ID" value="EDS73743.1"/>
    <property type="molecule type" value="Genomic_DNA"/>
</dbReference>
<protein>
    <submittedName>
        <fullName evidence="2">Uncharacterized protein</fullName>
    </submittedName>
</protein>
<keyword evidence="1" id="KW-1133">Transmembrane helix</keyword>